<accession>A0A4P7D001</accession>
<evidence type="ECO:0000256" key="2">
    <source>
        <dbReference type="ARBA" id="ARBA00010211"/>
    </source>
</evidence>
<evidence type="ECO:0000313" key="7">
    <source>
        <dbReference type="Proteomes" id="UP000295727"/>
    </source>
</evidence>
<dbReference type="Gene3D" id="3.90.850.10">
    <property type="entry name" value="Fumarylacetoacetase-like, C-terminal domain"/>
    <property type="match status" value="1"/>
</dbReference>
<organism evidence="6 7">
    <name type="scientific">Paraburkholderia pallida</name>
    <dbReference type="NCBI Taxonomy" id="2547399"/>
    <lineage>
        <taxon>Bacteria</taxon>
        <taxon>Pseudomonadati</taxon>
        <taxon>Pseudomonadota</taxon>
        <taxon>Betaproteobacteria</taxon>
        <taxon>Burkholderiales</taxon>
        <taxon>Burkholderiaceae</taxon>
        <taxon>Paraburkholderia</taxon>
    </lineage>
</organism>
<comment type="similarity">
    <text evidence="2">Belongs to the FAH family.</text>
</comment>
<evidence type="ECO:0000313" key="6">
    <source>
        <dbReference type="EMBL" id="QBR01936.1"/>
    </source>
</evidence>
<reference evidence="6 7" key="1">
    <citation type="submission" date="2019-03" db="EMBL/GenBank/DDBJ databases">
        <title>Paraburkholderia sp. 7MH5, isolated from subtropical forest soil.</title>
        <authorList>
            <person name="Gao Z.-H."/>
            <person name="Qiu L.-H."/>
        </authorList>
    </citation>
    <scope>NUCLEOTIDE SEQUENCE [LARGE SCALE GENOMIC DNA]</scope>
    <source>
        <strain evidence="6 7">7MH5</strain>
    </source>
</reference>
<dbReference type="InterPro" id="IPR011234">
    <property type="entry name" value="Fumarylacetoacetase-like_C"/>
</dbReference>
<gene>
    <name evidence="6" type="ORF">E1956_32905</name>
</gene>
<sequence length="288" mass="30847">MRFAAFELNGRRGLAVERNAHWTGLFADEEGYPGNLDRLIADGANLEAVAKTVEQGHPVDIAKVRVLAPLSRPGKIVCVGLNYRDHSAEAGFEEPDYPTVFARFATSLTGPYDAIAVPPESSQLDYEGELVAVIGKGGRHIPVESALDHVAGYSVFNDATLRDFQFRTPQWTMGKNFDGTGALGPYFVPSVALPPGCKGLRLQTRLNGEIVQDADTADMVFDVATLVSLLSVTFTLEAGDVIVTGTPAGVGMAHKPPLWMKPGDVCEVEIEKIGILRNPVVGGSTNAR</sequence>
<dbReference type="Pfam" id="PF01557">
    <property type="entry name" value="FAA_hydrolase"/>
    <property type="match status" value="1"/>
</dbReference>
<dbReference type="OrthoDB" id="9805307at2"/>
<protein>
    <submittedName>
        <fullName evidence="6">FAA hydrolase family protein</fullName>
    </submittedName>
</protein>
<dbReference type="GO" id="GO:0016853">
    <property type="term" value="F:isomerase activity"/>
    <property type="evidence" value="ECO:0007669"/>
    <property type="project" value="UniProtKB-ARBA"/>
</dbReference>
<keyword evidence="4 6" id="KW-0378">Hydrolase</keyword>
<dbReference type="RefSeq" id="WP_134757074.1">
    <property type="nucleotide sequence ID" value="NZ_CP038150.1"/>
</dbReference>
<dbReference type="KEGG" id="ppai:E1956_32905"/>
<dbReference type="InterPro" id="IPR036663">
    <property type="entry name" value="Fumarylacetoacetase_C_sf"/>
</dbReference>
<dbReference type="EMBL" id="CP038150">
    <property type="protein sequence ID" value="QBR01936.1"/>
    <property type="molecule type" value="Genomic_DNA"/>
</dbReference>
<dbReference type="FunFam" id="3.90.850.10:FF:000002">
    <property type="entry name" value="2-hydroxyhepta-2,4-diene-1,7-dioate isomerase"/>
    <property type="match status" value="1"/>
</dbReference>
<feature type="domain" description="Fumarylacetoacetase-like C-terminal" evidence="5">
    <location>
        <begin position="75"/>
        <end position="281"/>
    </location>
</feature>
<evidence type="ECO:0000256" key="3">
    <source>
        <dbReference type="ARBA" id="ARBA00022723"/>
    </source>
</evidence>
<comment type="cofactor">
    <cofactor evidence="1">
        <name>Mg(2+)</name>
        <dbReference type="ChEBI" id="CHEBI:18420"/>
    </cofactor>
</comment>
<dbReference type="InterPro" id="IPR051121">
    <property type="entry name" value="FAH"/>
</dbReference>
<dbReference type="PANTHER" id="PTHR42796:SF4">
    <property type="entry name" value="FUMARYLACETOACETATE HYDROLASE DOMAIN-CONTAINING PROTEIN 2A"/>
    <property type="match status" value="1"/>
</dbReference>
<evidence type="ECO:0000256" key="1">
    <source>
        <dbReference type="ARBA" id="ARBA00001946"/>
    </source>
</evidence>
<dbReference type="PANTHER" id="PTHR42796">
    <property type="entry name" value="FUMARYLACETOACETATE HYDROLASE DOMAIN-CONTAINING PROTEIN 2A-RELATED"/>
    <property type="match status" value="1"/>
</dbReference>
<dbReference type="GO" id="GO:0016787">
    <property type="term" value="F:hydrolase activity"/>
    <property type="evidence" value="ECO:0007669"/>
    <property type="project" value="UniProtKB-KW"/>
</dbReference>
<dbReference type="Proteomes" id="UP000295727">
    <property type="component" value="Chromosome 3"/>
</dbReference>
<keyword evidence="3" id="KW-0479">Metal-binding</keyword>
<dbReference type="GO" id="GO:0019752">
    <property type="term" value="P:carboxylic acid metabolic process"/>
    <property type="evidence" value="ECO:0007669"/>
    <property type="project" value="UniProtKB-ARBA"/>
</dbReference>
<keyword evidence="7" id="KW-1185">Reference proteome</keyword>
<dbReference type="SUPFAM" id="SSF56529">
    <property type="entry name" value="FAH"/>
    <property type="match status" value="1"/>
</dbReference>
<evidence type="ECO:0000259" key="5">
    <source>
        <dbReference type="Pfam" id="PF01557"/>
    </source>
</evidence>
<proteinExistence type="inferred from homology"/>
<dbReference type="GO" id="GO:0046872">
    <property type="term" value="F:metal ion binding"/>
    <property type="evidence" value="ECO:0007669"/>
    <property type="project" value="UniProtKB-KW"/>
</dbReference>
<dbReference type="AlphaFoldDB" id="A0A4P7D001"/>
<evidence type="ECO:0000256" key="4">
    <source>
        <dbReference type="ARBA" id="ARBA00022801"/>
    </source>
</evidence>
<name>A0A4P7D001_9BURK</name>